<gene>
    <name evidence="1" type="ORF">QFZ53_000454</name>
</gene>
<sequence length="42" mass="4371">MKAESMPADQANCETWLGPLQILALDGGGAKALFTAHVNSRG</sequence>
<evidence type="ECO:0000313" key="2">
    <source>
        <dbReference type="Proteomes" id="UP001244427"/>
    </source>
</evidence>
<name>A0AAW8ERW8_9MICO</name>
<organism evidence="1 2">
    <name type="scientific">Microbacterium natoriense</name>
    <dbReference type="NCBI Taxonomy" id="284570"/>
    <lineage>
        <taxon>Bacteria</taxon>
        <taxon>Bacillati</taxon>
        <taxon>Actinomycetota</taxon>
        <taxon>Actinomycetes</taxon>
        <taxon>Micrococcales</taxon>
        <taxon>Microbacteriaceae</taxon>
        <taxon>Microbacterium</taxon>
    </lineage>
</organism>
<keyword evidence="2" id="KW-1185">Reference proteome</keyword>
<protein>
    <submittedName>
        <fullName evidence="1">Uncharacterized protein</fullName>
    </submittedName>
</protein>
<comment type="caution">
    <text evidence="1">The sequence shown here is derived from an EMBL/GenBank/DDBJ whole genome shotgun (WGS) entry which is preliminary data.</text>
</comment>
<reference evidence="1 2" key="1">
    <citation type="submission" date="2023-07" db="EMBL/GenBank/DDBJ databases">
        <title>Comparative genomics of wheat-associated soil bacteria to identify genetic determinants of phenazine resistance.</title>
        <authorList>
            <person name="Mouncey N."/>
        </authorList>
    </citation>
    <scope>NUCLEOTIDE SEQUENCE [LARGE SCALE GENOMIC DNA]</scope>
    <source>
        <strain evidence="1 2">W4I9-1</strain>
    </source>
</reference>
<dbReference type="RefSeq" id="WP_307293068.1">
    <property type="nucleotide sequence ID" value="NZ_JAUSXV010000001.1"/>
</dbReference>
<proteinExistence type="predicted"/>
<dbReference type="EMBL" id="JAUSXV010000001">
    <property type="protein sequence ID" value="MDQ0646258.1"/>
    <property type="molecule type" value="Genomic_DNA"/>
</dbReference>
<dbReference type="AlphaFoldDB" id="A0AAW8ERW8"/>
<dbReference type="Proteomes" id="UP001244427">
    <property type="component" value="Unassembled WGS sequence"/>
</dbReference>
<evidence type="ECO:0000313" key="1">
    <source>
        <dbReference type="EMBL" id="MDQ0646258.1"/>
    </source>
</evidence>
<accession>A0AAW8ERW8</accession>